<dbReference type="Pfam" id="PF03601">
    <property type="entry name" value="Cons_hypoth698"/>
    <property type="match status" value="2"/>
</dbReference>
<gene>
    <name evidence="8" type="ORF">E3O23_08235</name>
</gene>
<comment type="similarity">
    <text evidence="2">Belongs to the UPF0324 family.</text>
</comment>
<comment type="subcellular location">
    <subcellularLocation>
        <location evidence="1">Cell membrane</location>
        <topology evidence="1">Multi-pass membrane protein</topology>
    </subcellularLocation>
</comment>
<evidence type="ECO:0000256" key="3">
    <source>
        <dbReference type="ARBA" id="ARBA00022475"/>
    </source>
</evidence>
<dbReference type="Proteomes" id="UP000297866">
    <property type="component" value="Unassembled WGS sequence"/>
</dbReference>
<organism evidence="8 9">
    <name type="scientific">Cryobacterium tagatosivorans</name>
    <dbReference type="NCBI Taxonomy" id="1259199"/>
    <lineage>
        <taxon>Bacteria</taxon>
        <taxon>Bacillati</taxon>
        <taxon>Actinomycetota</taxon>
        <taxon>Actinomycetes</taxon>
        <taxon>Micrococcales</taxon>
        <taxon>Microbacteriaceae</taxon>
        <taxon>Cryobacterium</taxon>
    </lineage>
</organism>
<keyword evidence="6 7" id="KW-0472">Membrane</keyword>
<evidence type="ECO:0000313" key="8">
    <source>
        <dbReference type="EMBL" id="TFB51511.1"/>
    </source>
</evidence>
<dbReference type="AlphaFoldDB" id="A0A4R8UFF6"/>
<proteinExistence type="inferred from homology"/>
<keyword evidence="5 7" id="KW-1133">Transmembrane helix</keyword>
<keyword evidence="9" id="KW-1185">Reference proteome</keyword>
<evidence type="ECO:0000256" key="2">
    <source>
        <dbReference type="ARBA" id="ARBA00007977"/>
    </source>
</evidence>
<feature type="transmembrane region" description="Helical" evidence="7">
    <location>
        <begin position="306"/>
        <end position="325"/>
    </location>
</feature>
<evidence type="ECO:0000256" key="4">
    <source>
        <dbReference type="ARBA" id="ARBA00022692"/>
    </source>
</evidence>
<name>A0A4R8UFF6_9MICO</name>
<feature type="transmembrane region" description="Helical" evidence="7">
    <location>
        <begin position="147"/>
        <end position="168"/>
    </location>
</feature>
<feature type="transmembrane region" description="Helical" evidence="7">
    <location>
        <begin position="86"/>
        <end position="106"/>
    </location>
</feature>
<evidence type="ECO:0000256" key="1">
    <source>
        <dbReference type="ARBA" id="ARBA00004651"/>
    </source>
</evidence>
<feature type="transmembrane region" description="Helical" evidence="7">
    <location>
        <begin position="276"/>
        <end position="294"/>
    </location>
</feature>
<feature type="transmembrane region" description="Helical" evidence="7">
    <location>
        <begin position="52"/>
        <end position="74"/>
    </location>
</feature>
<keyword evidence="3" id="KW-1003">Cell membrane</keyword>
<dbReference type="InterPro" id="IPR018383">
    <property type="entry name" value="UPF0324_pro"/>
</dbReference>
<accession>A0A4R8UFF6</accession>
<protein>
    <submittedName>
        <fullName evidence="8">Putative sulfate exporter family transporter</fullName>
    </submittedName>
</protein>
<dbReference type="OrthoDB" id="9766798at2"/>
<dbReference type="PANTHER" id="PTHR30106">
    <property type="entry name" value="INNER MEMBRANE PROTEIN YEIH-RELATED"/>
    <property type="match status" value="1"/>
</dbReference>
<dbReference type="GO" id="GO:0005886">
    <property type="term" value="C:plasma membrane"/>
    <property type="evidence" value="ECO:0007669"/>
    <property type="project" value="UniProtKB-SubCell"/>
</dbReference>
<evidence type="ECO:0000256" key="5">
    <source>
        <dbReference type="ARBA" id="ARBA00022989"/>
    </source>
</evidence>
<dbReference type="EMBL" id="SOEZ01000041">
    <property type="protein sequence ID" value="TFB51511.1"/>
    <property type="molecule type" value="Genomic_DNA"/>
</dbReference>
<dbReference type="RefSeq" id="WP_134489969.1">
    <property type="nucleotide sequence ID" value="NZ_SOEZ01000041.1"/>
</dbReference>
<keyword evidence="4 7" id="KW-0812">Transmembrane</keyword>
<feature type="transmembrane region" description="Helical" evidence="7">
    <location>
        <begin position="118"/>
        <end position="141"/>
    </location>
</feature>
<dbReference type="PANTHER" id="PTHR30106:SF2">
    <property type="entry name" value="UPF0324 INNER MEMBRANE PROTEIN YEIH"/>
    <property type="match status" value="1"/>
</dbReference>
<evidence type="ECO:0000256" key="7">
    <source>
        <dbReference type="SAM" id="Phobius"/>
    </source>
</evidence>
<evidence type="ECO:0000256" key="6">
    <source>
        <dbReference type="ARBA" id="ARBA00023136"/>
    </source>
</evidence>
<feature type="transmembrane region" description="Helical" evidence="7">
    <location>
        <begin position="337"/>
        <end position="356"/>
    </location>
</feature>
<comment type="caution">
    <text evidence="8">The sequence shown here is derived from an EMBL/GenBank/DDBJ whole genome shotgun (WGS) entry which is preliminary data.</text>
</comment>
<evidence type="ECO:0000313" key="9">
    <source>
        <dbReference type="Proteomes" id="UP000297866"/>
    </source>
</evidence>
<reference evidence="8 9" key="1">
    <citation type="submission" date="2019-03" db="EMBL/GenBank/DDBJ databases">
        <title>Genomics of glacier-inhabiting Cryobacterium strains.</title>
        <authorList>
            <person name="Liu Q."/>
            <person name="Xin Y.-H."/>
        </authorList>
    </citation>
    <scope>NUCLEOTIDE SEQUENCE [LARGE SCALE GENOMIC DNA]</scope>
    <source>
        <strain evidence="8 9">Sr47</strain>
    </source>
</reference>
<sequence length="357" mass="36017">MWLPGVLAAAAAALAAWGIHSLVPTVPLLTAAVALGIIAAQLPFARPALTGVLAPGLAVASTRLMRIGIVLLGLKLSLVDIAGLGWVAIISTVGIVLFTFVGTLWLGRRLGLPGHQPLLIATGFSVCGASAIGAMSGVVRAKDEESAVPIALVTLCGTLAIAVLPALWHPLGLSDLQFGHWVGAGVHDVGQVVATAQVAGSAALAVAVVIKLTRVLMLAPLVAVVAIRERGRFPVASGEPVRGRISTFVGPGKVDLRPLSGSGDAANAAASRRPPLVPLFVAGFIAAVLVRTFLPLPAAVVGGADTLQTALLAMALFALGSAVRLGELVRTGGRSLLVGLLSWALIALLAFGAVHLA</sequence>